<dbReference type="Proteomes" id="UP001054837">
    <property type="component" value="Unassembled WGS sequence"/>
</dbReference>
<dbReference type="EMBL" id="BPLQ01006301">
    <property type="protein sequence ID" value="GIY21425.1"/>
    <property type="molecule type" value="Genomic_DNA"/>
</dbReference>
<keyword evidence="2" id="KW-1185">Reference proteome</keyword>
<name>A0AAV4RMB1_9ARAC</name>
<reference evidence="1 2" key="1">
    <citation type="submission" date="2021-06" db="EMBL/GenBank/DDBJ databases">
        <title>Caerostris darwini draft genome.</title>
        <authorList>
            <person name="Kono N."/>
            <person name="Arakawa K."/>
        </authorList>
    </citation>
    <scope>NUCLEOTIDE SEQUENCE [LARGE SCALE GENOMIC DNA]</scope>
</reference>
<sequence>MTIIINTSPSSSYLPEEKKCLQHACSIINLPTCIRFPSNRVWGKLIMTNWEPVQKNRNIVRENPCKTKDGRRSKKKIIWSHLYHPRISVIPSSKSGARYNQLIVNTSTVSGSSLITG</sequence>
<protein>
    <submittedName>
        <fullName evidence="1">Uncharacterized protein</fullName>
    </submittedName>
</protein>
<comment type="caution">
    <text evidence="1">The sequence shown here is derived from an EMBL/GenBank/DDBJ whole genome shotgun (WGS) entry which is preliminary data.</text>
</comment>
<accession>A0AAV4RMB1</accession>
<gene>
    <name evidence="1" type="ORF">CDAR_206271</name>
</gene>
<proteinExistence type="predicted"/>
<evidence type="ECO:0000313" key="1">
    <source>
        <dbReference type="EMBL" id="GIY21425.1"/>
    </source>
</evidence>
<dbReference type="AlphaFoldDB" id="A0AAV4RMB1"/>
<organism evidence="1 2">
    <name type="scientific">Caerostris darwini</name>
    <dbReference type="NCBI Taxonomy" id="1538125"/>
    <lineage>
        <taxon>Eukaryota</taxon>
        <taxon>Metazoa</taxon>
        <taxon>Ecdysozoa</taxon>
        <taxon>Arthropoda</taxon>
        <taxon>Chelicerata</taxon>
        <taxon>Arachnida</taxon>
        <taxon>Araneae</taxon>
        <taxon>Araneomorphae</taxon>
        <taxon>Entelegynae</taxon>
        <taxon>Araneoidea</taxon>
        <taxon>Araneidae</taxon>
        <taxon>Caerostris</taxon>
    </lineage>
</organism>
<evidence type="ECO:0000313" key="2">
    <source>
        <dbReference type="Proteomes" id="UP001054837"/>
    </source>
</evidence>